<dbReference type="Ensembl" id="ENSACCT00020024654.1">
    <property type="protein sequence ID" value="ENSACCP00020023609.1"/>
    <property type="gene ID" value="ENSACCG00020016215.1"/>
</dbReference>
<reference evidence="1" key="1">
    <citation type="submission" date="2025-08" db="UniProtKB">
        <authorList>
            <consortium name="Ensembl"/>
        </authorList>
    </citation>
    <scope>IDENTIFICATION</scope>
</reference>
<evidence type="ECO:0000313" key="2">
    <source>
        <dbReference type="Proteomes" id="UP000472275"/>
    </source>
</evidence>
<evidence type="ECO:0000313" key="1">
    <source>
        <dbReference type="Ensembl" id="ENSACCP00020023609.1"/>
    </source>
</evidence>
<name>A0A663FHK5_AQUCH</name>
<accession>A0A663FHK5</accession>
<keyword evidence="2" id="KW-1185">Reference proteome</keyword>
<dbReference type="Proteomes" id="UP000472275">
    <property type="component" value="Chromosome 21"/>
</dbReference>
<dbReference type="AlphaFoldDB" id="A0A663FHK5"/>
<organism evidence="1 2">
    <name type="scientific">Aquila chrysaetos chrysaetos</name>
    <dbReference type="NCBI Taxonomy" id="223781"/>
    <lineage>
        <taxon>Eukaryota</taxon>
        <taxon>Metazoa</taxon>
        <taxon>Chordata</taxon>
        <taxon>Craniata</taxon>
        <taxon>Vertebrata</taxon>
        <taxon>Euteleostomi</taxon>
        <taxon>Archelosauria</taxon>
        <taxon>Archosauria</taxon>
        <taxon>Dinosauria</taxon>
        <taxon>Saurischia</taxon>
        <taxon>Theropoda</taxon>
        <taxon>Coelurosauria</taxon>
        <taxon>Aves</taxon>
        <taxon>Neognathae</taxon>
        <taxon>Neoaves</taxon>
        <taxon>Telluraves</taxon>
        <taxon>Accipitrimorphae</taxon>
        <taxon>Accipitriformes</taxon>
        <taxon>Accipitridae</taxon>
        <taxon>Accipitrinae</taxon>
        <taxon>Aquila</taxon>
    </lineage>
</organism>
<protein>
    <submittedName>
        <fullName evidence="1">Uncharacterized protein</fullName>
    </submittedName>
</protein>
<dbReference type="InParanoid" id="A0A663FHK5"/>
<reference evidence="1" key="2">
    <citation type="submission" date="2025-09" db="UniProtKB">
        <authorList>
            <consortium name="Ensembl"/>
        </authorList>
    </citation>
    <scope>IDENTIFICATION</scope>
</reference>
<sequence>MLNWLKSENKSFNMKEDNWLCMPGRNYLHLIFEFHLLFPISSYKERGNFIRTEILSLKTILFIFKISADLISCQRNLTTKCYIPPFLLFNKVTYLFFLMPTSLRNFFLHCNSTYTEN</sequence>
<proteinExistence type="predicted"/>